<organism evidence="1 2">
    <name type="scientific">Dactylosporangium maewongense</name>
    <dbReference type="NCBI Taxonomy" id="634393"/>
    <lineage>
        <taxon>Bacteria</taxon>
        <taxon>Bacillati</taxon>
        <taxon>Actinomycetota</taxon>
        <taxon>Actinomycetes</taxon>
        <taxon>Micromonosporales</taxon>
        <taxon>Micromonosporaceae</taxon>
        <taxon>Dactylosporangium</taxon>
    </lineage>
</organism>
<protein>
    <submittedName>
        <fullName evidence="1">Uncharacterized protein</fullName>
    </submittedName>
</protein>
<dbReference type="Proteomes" id="UP001501470">
    <property type="component" value="Unassembled WGS sequence"/>
</dbReference>
<accession>A0ABN2C600</accession>
<dbReference type="EMBL" id="BAAAQD010000022">
    <property type="protein sequence ID" value="GAA1551886.1"/>
    <property type="molecule type" value="Genomic_DNA"/>
</dbReference>
<evidence type="ECO:0000313" key="2">
    <source>
        <dbReference type="Proteomes" id="UP001501470"/>
    </source>
</evidence>
<dbReference type="RefSeq" id="WP_344509601.1">
    <property type="nucleotide sequence ID" value="NZ_BAAAQD010000022.1"/>
</dbReference>
<evidence type="ECO:0000313" key="1">
    <source>
        <dbReference type="EMBL" id="GAA1551886.1"/>
    </source>
</evidence>
<keyword evidence="2" id="KW-1185">Reference proteome</keyword>
<reference evidence="1 2" key="1">
    <citation type="journal article" date="2019" name="Int. J. Syst. Evol. Microbiol.">
        <title>The Global Catalogue of Microorganisms (GCM) 10K type strain sequencing project: providing services to taxonomists for standard genome sequencing and annotation.</title>
        <authorList>
            <consortium name="The Broad Institute Genomics Platform"/>
            <consortium name="The Broad Institute Genome Sequencing Center for Infectious Disease"/>
            <person name="Wu L."/>
            <person name="Ma J."/>
        </authorList>
    </citation>
    <scope>NUCLEOTIDE SEQUENCE [LARGE SCALE GENOMIC DNA]</scope>
    <source>
        <strain evidence="1 2">JCM 15933</strain>
    </source>
</reference>
<name>A0ABN2C600_9ACTN</name>
<proteinExistence type="predicted"/>
<comment type="caution">
    <text evidence="1">The sequence shown here is derived from an EMBL/GenBank/DDBJ whole genome shotgun (WGS) entry which is preliminary data.</text>
</comment>
<sequence length="53" mass="5359">MQRSVVATPVVRTQVRGGGLATNHSEAVATPAAPALPARGLTTNHSQAVARIA</sequence>
<gene>
    <name evidence="1" type="ORF">GCM10009827_085650</name>
</gene>